<keyword evidence="3" id="KW-0998">Cell outer membrane</keyword>
<proteinExistence type="predicted"/>
<dbReference type="AlphaFoldDB" id="A0A494YA54"/>
<dbReference type="EMBL" id="RBZU01000001">
    <property type="protein sequence ID" value="RKP59276.1"/>
    <property type="molecule type" value="Genomic_DNA"/>
</dbReference>
<evidence type="ECO:0000256" key="1">
    <source>
        <dbReference type="ARBA" id="ARBA00004442"/>
    </source>
</evidence>
<protein>
    <submittedName>
        <fullName evidence="6">OmpA family protein</fullName>
    </submittedName>
</protein>
<gene>
    <name evidence="6" type="ORF">D7S86_05170</name>
</gene>
<dbReference type="PRINTS" id="PR01023">
    <property type="entry name" value="NAFLGMOTY"/>
</dbReference>
<dbReference type="InterPro" id="IPR006664">
    <property type="entry name" value="OMP_bac"/>
</dbReference>
<keyword evidence="2 4" id="KW-0472">Membrane</keyword>
<evidence type="ECO:0000313" key="7">
    <source>
        <dbReference type="Proteomes" id="UP000270342"/>
    </source>
</evidence>
<evidence type="ECO:0000256" key="2">
    <source>
        <dbReference type="ARBA" id="ARBA00023136"/>
    </source>
</evidence>
<dbReference type="PANTHER" id="PTHR30329">
    <property type="entry name" value="STATOR ELEMENT OF FLAGELLAR MOTOR COMPLEX"/>
    <property type="match status" value="1"/>
</dbReference>
<dbReference type="CDD" id="cd07185">
    <property type="entry name" value="OmpA_C-like"/>
    <property type="match status" value="1"/>
</dbReference>
<dbReference type="Gene3D" id="3.30.1330.60">
    <property type="entry name" value="OmpA-like domain"/>
    <property type="match status" value="1"/>
</dbReference>
<dbReference type="InterPro" id="IPR006665">
    <property type="entry name" value="OmpA-like"/>
</dbReference>
<dbReference type="SUPFAM" id="SSF103088">
    <property type="entry name" value="OmpA-like"/>
    <property type="match status" value="1"/>
</dbReference>
<feature type="domain" description="OmpA-like" evidence="5">
    <location>
        <begin position="112"/>
        <end position="229"/>
    </location>
</feature>
<dbReference type="Pfam" id="PF00691">
    <property type="entry name" value="OmpA"/>
    <property type="match status" value="1"/>
</dbReference>
<evidence type="ECO:0000313" key="6">
    <source>
        <dbReference type="EMBL" id="RKP59276.1"/>
    </source>
</evidence>
<dbReference type="InterPro" id="IPR036737">
    <property type="entry name" value="OmpA-like_sf"/>
</dbReference>
<name>A0A494YA54_9BURK</name>
<accession>A0A494YA54</accession>
<dbReference type="Proteomes" id="UP000270342">
    <property type="component" value="Unassembled WGS sequence"/>
</dbReference>
<comment type="subcellular location">
    <subcellularLocation>
        <location evidence="1">Cell outer membrane</location>
    </subcellularLocation>
</comment>
<sequence length="229" mass="24151">MELGNGRTFPYSRPGVKISRNFRGGAPIGTDGAPHCAISRKTGRTVLGNTLSRMGVAVMASALLGACSYFGAQKEPVAVVNPTPPKDPWQTIKADLASDASGAALTTSTLDDGSLKVNLPADASFDKGSSAIKVGTQPSLYVLSQMLSRHPEVRVELIGYSDNSGDADFNVELSKNRARSVSEYIVAHGIDASRITVEGRGDADPVDDNNSAAGRARNRRVEIHLTQTP</sequence>
<evidence type="ECO:0000256" key="3">
    <source>
        <dbReference type="ARBA" id="ARBA00023237"/>
    </source>
</evidence>
<evidence type="ECO:0000256" key="4">
    <source>
        <dbReference type="PROSITE-ProRule" id="PRU00473"/>
    </source>
</evidence>
<comment type="caution">
    <text evidence="6">The sequence shown here is derived from an EMBL/GenBank/DDBJ whole genome shotgun (WGS) entry which is preliminary data.</text>
</comment>
<dbReference type="InterPro" id="IPR050330">
    <property type="entry name" value="Bact_OuterMem_StrucFunc"/>
</dbReference>
<keyword evidence="7" id="KW-1185">Reference proteome</keyword>
<reference evidence="6 7" key="1">
    <citation type="submission" date="2018-10" db="EMBL/GenBank/DDBJ databases">
        <title>Robbsia sp. DHC34, isolated from soil.</title>
        <authorList>
            <person name="Gao Z.-H."/>
            <person name="Qiu L.-H."/>
        </authorList>
    </citation>
    <scope>NUCLEOTIDE SEQUENCE [LARGE SCALE GENOMIC DNA]</scope>
    <source>
        <strain evidence="6 7">DHC34</strain>
    </source>
</reference>
<organism evidence="6 7">
    <name type="scientific">Pararobbsia silviterrae</name>
    <dbReference type="NCBI Taxonomy" id="1792498"/>
    <lineage>
        <taxon>Bacteria</taxon>
        <taxon>Pseudomonadati</taxon>
        <taxon>Pseudomonadota</taxon>
        <taxon>Betaproteobacteria</taxon>
        <taxon>Burkholderiales</taxon>
        <taxon>Burkholderiaceae</taxon>
        <taxon>Pararobbsia</taxon>
    </lineage>
</organism>
<dbReference type="PANTHER" id="PTHR30329:SF21">
    <property type="entry name" value="LIPOPROTEIN YIAD-RELATED"/>
    <property type="match status" value="1"/>
</dbReference>
<evidence type="ECO:0000259" key="5">
    <source>
        <dbReference type="PROSITE" id="PS51123"/>
    </source>
</evidence>
<dbReference type="PROSITE" id="PS51123">
    <property type="entry name" value="OMPA_2"/>
    <property type="match status" value="1"/>
</dbReference>
<dbReference type="PRINTS" id="PR01021">
    <property type="entry name" value="OMPADOMAIN"/>
</dbReference>
<dbReference type="GO" id="GO:0009279">
    <property type="term" value="C:cell outer membrane"/>
    <property type="evidence" value="ECO:0007669"/>
    <property type="project" value="UniProtKB-SubCell"/>
</dbReference>